<reference evidence="2" key="2">
    <citation type="submission" date="2020-09" db="EMBL/GenBank/DDBJ databases">
        <authorList>
            <person name="Sun Q."/>
            <person name="Zhou Y."/>
        </authorList>
    </citation>
    <scope>NUCLEOTIDE SEQUENCE</scope>
    <source>
        <strain evidence="2">CGMCC 1.15320</strain>
    </source>
</reference>
<feature type="domain" description="Haemin-degrading HemS/ChuX" evidence="1">
    <location>
        <begin position="207"/>
        <end position="339"/>
    </location>
</feature>
<proteinExistence type="predicted"/>
<comment type="caution">
    <text evidence="2">The sequence shown here is derived from an EMBL/GenBank/DDBJ whole genome shotgun (WGS) entry which is preliminary data.</text>
</comment>
<dbReference type="EMBL" id="BMIF01000031">
    <property type="protein sequence ID" value="GGA82777.1"/>
    <property type="molecule type" value="Genomic_DNA"/>
</dbReference>
<reference evidence="2" key="1">
    <citation type="journal article" date="2014" name="Int. J. Syst. Evol. Microbiol.">
        <title>Complete genome sequence of Corynebacterium casei LMG S-19264T (=DSM 44701T), isolated from a smear-ripened cheese.</title>
        <authorList>
            <consortium name="US DOE Joint Genome Institute (JGI-PGF)"/>
            <person name="Walter F."/>
            <person name="Albersmeier A."/>
            <person name="Kalinowski J."/>
            <person name="Ruckert C."/>
        </authorList>
    </citation>
    <scope>NUCLEOTIDE SEQUENCE</scope>
    <source>
        <strain evidence="2">CGMCC 1.15320</strain>
    </source>
</reference>
<dbReference type="Pfam" id="PF05171">
    <property type="entry name" value="HemS"/>
    <property type="match status" value="2"/>
</dbReference>
<dbReference type="InterPro" id="IPR053733">
    <property type="entry name" value="Heme_Transport_Util_sf"/>
</dbReference>
<feature type="domain" description="Haemin-degrading HemS/ChuX" evidence="1">
    <location>
        <begin position="30"/>
        <end position="157"/>
    </location>
</feature>
<gene>
    <name evidence="2" type="ORF">GCM10011385_41260</name>
</gene>
<dbReference type="Gene3D" id="3.40.1570.10">
    <property type="entry name" value="HemS/ChuS/ChuX like domains"/>
    <property type="match status" value="2"/>
</dbReference>
<dbReference type="GO" id="GO:0006826">
    <property type="term" value="P:iron ion transport"/>
    <property type="evidence" value="ECO:0007669"/>
    <property type="project" value="InterPro"/>
</dbReference>
<dbReference type="InterPro" id="IPR007845">
    <property type="entry name" value="HemS/ChuX_dom"/>
</dbReference>
<dbReference type="RefSeq" id="WP_188722987.1">
    <property type="nucleotide sequence ID" value="NZ_BMIF01000031.1"/>
</dbReference>
<evidence type="ECO:0000259" key="1">
    <source>
        <dbReference type="Pfam" id="PF05171"/>
    </source>
</evidence>
<keyword evidence="3" id="KW-1185">Reference proteome</keyword>
<dbReference type="SUPFAM" id="SSF144064">
    <property type="entry name" value="Heme iron utilization protein-like"/>
    <property type="match status" value="1"/>
</dbReference>
<name>A0A916S6C3_9HYPH</name>
<sequence>MTGTYSPAEIRQKRIDHPKMRERELARILGISEGELVAAHCGFGATRIEPRLADFLNGMKSVGTVMVLTRNDGAVHEKIGVYEEIQVGAHNSLVIGENIDLRIFPPHWVHAFAVEKQVEGETRRSLQFFDKSGEAVHKVHLRPESNLEAYVALVEQLKSEDQTPGISVDPYEPSATTADEAVKPELRQRWAEMEDVHQFTRILRSLNISRRQALHMAEEEFATRLDHSAVEALFDRAVGTGIRIMCFVGSRGCIQIHTGSIHNTKRLGPWLNVMDPTFHLHLRLDLLDEVWAVRKPVKEGYVTSVEAYDAAGNLVIQFFGKRHEGQDELAEWRSLVAGLPRLQRATAA</sequence>
<dbReference type="CDD" id="cd16830">
    <property type="entry name" value="HemS-like_N"/>
    <property type="match status" value="1"/>
</dbReference>
<dbReference type="AlphaFoldDB" id="A0A916S6C3"/>
<organism evidence="2 3">
    <name type="scientific">Nitratireductor aestuarii</name>
    <dbReference type="NCBI Taxonomy" id="1735103"/>
    <lineage>
        <taxon>Bacteria</taxon>
        <taxon>Pseudomonadati</taxon>
        <taxon>Pseudomonadota</taxon>
        <taxon>Alphaproteobacteria</taxon>
        <taxon>Hyphomicrobiales</taxon>
        <taxon>Phyllobacteriaceae</taxon>
        <taxon>Nitratireductor</taxon>
    </lineage>
</organism>
<evidence type="ECO:0000313" key="2">
    <source>
        <dbReference type="EMBL" id="GGA82777.1"/>
    </source>
</evidence>
<accession>A0A916S6C3</accession>
<dbReference type="Proteomes" id="UP000636264">
    <property type="component" value="Unassembled WGS sequence"/>
</dbReference>
<dbReference type="CDD" id="cd16831">
    <property type="entry name" value="HemS-like_C"/>
    <property type="match status" value="1"/>
</dbReference>
<protein>
    <submittedName>
        <fullName evidence="2">Hemin-degrading factor</fullName>
    </submittedName>
</protein>
<evidence type="ECO:0000313" key="3">
    <source>
        <dbReference type="Proteomes" id="UP000636264"/>
    </source>
</evidence>